<dbReference type="InterPro" id="IPR049149">
    <property type="entry name" value="TetR/AcrR_C"/>
</dbReference>
<dbReference type="Pfam" id="PF21303">
    <property type="entry name" value="TetR_C_39"/>
    <property type="match status" value="1"/>
</dbReference>
<dbReference type="SUPFAM" id="SSF46689">
    <property type="entry name" value="Homeodomain-like"/>
    <property type="match status" value="1"/>
</dbReference>
<dbReference type="InterPro" id="IPR023772">
    <property type="entry name" value="DNA-bd_HTH_TetR-type_CS"/>
</dbReference>
<evidence type="ECO:0000313" key="5">
    <source>
        <dbReference type="Proteomes" id="UP000295718"/>
    </source>
</evidence>
<dbReference type="Gene3D" id="1.10.357.10">
    <property type="entry name" value="Tetracycline Repressor, domain 2"/>
    <property type="match status" value="1"/>
</dbReference>
<dbReference type="PANTHER" id="PTHR43479">
    <property type="entry name" value="ACREF/ENVCD OPERON REPRESSOR-RELATED"/>
    <property type="match status" value="1"/>
</dbReference>
<feature type="DNA-binding region" description="H-T-H motif" evidence="2">
    <location>
        <begin position="32"/>
        <end position="51"/>
    </location>
</feature>
<name>A0A4R1QUP6_9FIRM</name>
<evidence type="ECO:0000259" key="3">
    <source>
        <dbReference type="PROSITE" id="PS50977"/>
    </source>
</evidence>
<accession>A0A4R1QUP6</accession>
<reference evidence="4 5" key="1">
    <citation type="submission" date="2019-03" db="EMBL/GenBank/DDBJ databases">
        <title>Genomic Encyclopedia of Type Strains, Phase IV (KMG-IV): sequencing the most valuable type-strain genomes for metagenomic binning, comparative biology and taxonomic classification.</title>
        <authorList>
            <person name="Goeker M."/>
        </authorList>
    </citation>
    <scope>NUCLEOTIDE SEQUENCE [LARGE SCALE GENOMIC DNA]</scope>
    <source>
        <strain evidence="4 5">DSM 100556</strain>
    </source>
</reference>
<evidence type="ECO:0000313" key="4">
    <source>
        <dbReference type="EMBL" id="TCL57686.1"/>
    </source>
</evidence>
<dbReference type="PROSITE" id="PS50977">
    <property type="entry name" value="HTH_TETR_2"/>
    <property type="match status" value="1"/>
</dbReference>
<keyword evidence="1 2" id="KW-0238">DNA-binding</keyword>
<dbReference type="Pfam" id="PF00440">
    <property type="entry name" value="TetR_N"/>
    <property type="match status" value="1"/>
</dbReference>
<comment type="caution">
    <text evidence="4">The sequence shown here is derived from an EMBL/GenBank/DDBJ whole genome shotgun (WGS) entry which is preliminary data.</text>
</comment>
<dbReference type="InterPro" id="IPR050624">
    <property type="entry name" value="HTH-type_Tx_Regulator"/>
</dbReference>
<dbReference type="STRING" id="1469948.GCA_000732725_03907"/>
<dbReference type="OrthoDB" id="9812484at2"/>
<keyword evidence="5" id="KW-1185">Reference proteome</keyword>
<dbReference type="PRINTS" id="PR00455">
    <property type="entry name" value="HTHTETR"/>
</dbReference>
<organism evidence="4 5">
    <name type="scientific">Kineothrix alysoides</name>
    <dbReference type="NCBI Taxonomy" id="1469948"/>
    <lineage>
        <taxon>Bacteria</taxon>
        <taxon>Bacillati</taxon>
        <taxon>Bacillota</taxon>
        <taxon>Clostridia</taxon>
        <taxon>Lachnospirales</taxon>
        <taxon>Lachnospiraceae</taxon>
        <taxon>Kineothrix</taxon>
    </lineage>
</organism>
<feature type="domain" description="HTH tetR-type" evidence="3">
    <location>
        <begin position="9"/>
        <end position="69"/>
    </location>
</feature>
<dbReference type="RefSeq" id="WP_031392529.1">
    <property type="nucleotide sequence ID" value="NZ_JPNB01000003.1"/>
</dbReference>
<proteinExistence type="predicted"/>
<dbReference type="GO" id="GO:0003677">
    <property type="term" value="F:DNA binding"/>
    <property type="evidence" value="ECO:0007669"/>
    <property type="project" value="UniProtKB-UniRule"/>
</dbReference>
<dbReference type="InterPro" id="IPR001647">
    <property type="entry name" value="HTH_TetR"/>
</dbReference>
<dbReference type="PROSITE" id="PS01081">
    <property type="entry name" value="HTH_TETR_1"/>
    <property type="match status" value="1"/>
</dbReference>
<dbReference type="AlphaFoldDB" id="A0A4R1QUP6"/>
<evidence type="ECO:0000256" key="1">
    <source>
        <dbReference type="ARBA" id="ARBA00023125"/>
    </source>
</evidence>
<sequence>MARTKINFDNKKQEIITSIWNILLKYGYEQMTISVIIKELSISRGAFYHYFQSKEECVDAAIEDYVNRSVSILNNMDNHSECAVIRLQEAIRNGIELFHSNIEEEQVINRPENAVFHQKLMIAFTKCMAQFYSSIIQDGIKTNEFETPYPLEVAEMLLTLSNFYLDSTLFQWKEESMKKKIDALEELANKSLGTKKHIAFFQF</sequence>
<dbReference type="PANTHER" id="PTHR43479:SF11">
    <property type="entry name" value="ACREF_ENVCD OPERON REPRESSOR-RELATED"/>
    <property type="match status" value="1"/>
</dbReference>
<dbReference type="EMBL" id="SLUO01000008">
    <property type="protein sequence ID" value="TCL57686.1"/>
    <property type="molecule type" value="Genomic_DNA"/>
</dbReference>
<protein>
    <submittedName>
        <fullName evidence="4">TetR family transcriptional regulator</fullName>
    </submittedName>
</protein>
<gene>
    <name evidence="4" type="ORF">EDD76_108221</name>
</gene>
<dbReference type="InterPro" id="IPR009057">
    <property type="entry name" value="Homeodomain-like_sf"/>
</dbReference>
<evidence type="ECO:0000256" key="2">
    <source>
        <dbReference type="PROSITE-ProRule" id="PRU00335"/>
    </source>
</evidence>
<dbReference type="Proteomes" id="UP000295718">
    <property type="component" value="Unassembled WGS sequence"/>
</dbReference>